<protein>
    <submittedName>
        <fullName evidence="6">Kinesin motor domain-containing protein</fullName>
    </submittedName>
</protein>
<proteinExistence type="inferred from homology"/>
<keyword evidence="1" id="KW-0547">Nucleotide-binding</keyword>
<keyword evidence="2" id="KW-0067">ATP-binding</keyword>
<accession>A0A1I7XVT8</accession>
<dbReference type="AlphaFoldDB" id="A0A1I7XVT8"/>
<dbReference type="GO" id="GO:0008017">
    <property type="term" value="F:microtubule binding"/>
    <property type="evidence" value="ECO:0007669"/>
    <property type="project" value="InterPro"/>
</dbReference>
<keyword evidence="5" id="KW-1185">Reference proteome</keyword>
<evidence type="ECO:0000256" key="2">
    <source>
        <dbReference type="ARBA" id="ARBA00022840"/>
    </source>
</evidence>
<comment type="similarity">
    <text evidence="3">Belongs to the TRAFAC class myosin-kinesin ATPase superfamily. Kinesin family.</text>
</comment>
<dbReference type="Proteomes" id="UP000095283">
    <property type="component" value="Unplaced"/>
</dbReference>
<dbReference type="InterPro" id="IPR019821">
    <property type="entry name" value="Kinesin_motor_CS"/>
</dbReference>
<evidence type="ECO:0000256" key="3">
    <source>
        <dbReference type="PROSITE-ProRule" id="PRU00283"/>
    </source>
</evidence>
<dbReference type="Gene3D" id="3.40.850.10">
    <property type="entry name" value="Kinesin motor domain"/>
    <property type="match status" value="1"/>
</dbReference>
<feature type="domain" description="Kinesin motor" evidence="4">
    <location>
        <begin position="1"/>
        <end position="77"/>
    </location>
</feature>
<dbReference type="GO" id="GO:0007018">
    <property type="term" value="P:microtubule-based movement"/>
    <property type="evidence" value="ECO:0007669"/>
    <property type="project" value="InterPro"/>
</dbReference>
<dbReference type="Pfam" id="PF00225">
    <property type="entry name" value="Kinesin"/>
    <property type="match status" value="1"/>
</dbReference>
<evidence type="ECO:0000313" key="5">
    <source>
        <dbReference type="Proteomes" id="UP000095283"/>
    </source>
</evidence>
<comment type="caution">
    <text evidence="3">Lacks conserved residue(s) required for the propagation of feature annotation.</text>
</comment>
<sequence>MYYVCSTFRSSKHHLKVREHKILGPMVDGLSILAVNSFEFTGEKMSKISLVDLAGSERAGKTGAMGKRLEEGGNINK</sequence>
<dbReference type="PANTHER" id="PTHR47117">
    <property type="entry name" value="STAR-RELATED LIPID TRANSFER PROTEIN 9"/>
    <property type="match status" value="1"/>
</dbReference>
<dbReference type="InterPro" id="IPR001752">
    <property type="entry name" value="Kinesin_motor_dom"/>
</dbReference>
<dbReference type="GO" id="GO:0003777">
    <property type="term" value="F:microtubule motor activity"/>
    <property type="evidence" value="ECO:0007669"/>
    <property type="project" value="InterPro"/>
</dbReference>
<evidence type="ECO:0000259" key="4">
    <source>
        <dbReference type="PROSITE" id="PS50067"/>
    </source>
</evidence>
<dbReference type="WBParaSite" id="Hba_21492">
    <property type="protein sequence ID" value="Hba_21492"/>
    <property type="gene ID" value="Hba_21492"/>
</dbReference>
<evidence type="ECO:0000256" key="1">
    <source>
        <dbReference type="ARBA" id="ARBA00022741"/>
    </source>
</evidence>
<dbReference type="GO" id="GO:0005524">
    <property type="term" value="F:ATP binding"/>
    <property type="evidence" value="ECO:0007669"/>
    <property type="project" value="UniProtKB-KW"/>
</dbReference>
<dbReference type="SUPFAM" id="SSF52540">
    <property type="entry name" value="P-loop containing nucleoside triphosphate hydrolases"/>
    <property type="match status" value="1"/>
</dbReference>
<reference evidence="6" key="1">
    <citation type="submission" date="2016-11" db="UniProtKB">
        <authorList>
            <consortium name="WormBaseParasite"/>
        </authorList>
    </citation>
    <scope>IDENTIFICATION</scope>
</reference>
<dbReference type="InterPro" id="IPR027417">
    <property type="entry name" value="P-loop_NTPase"/>
</dbReference>
<name>A0A1I7XVT8_HETBA</name>
<evidence type="ECO:0000313" key="6">
    <source>
        <dbReference type="WBParaSite" id="Hba_21492"/>
    </source>
</evidence>
<dbReference type="PROSITE" id="PS50067">
    <property type="entry name" value="KINESIN_MOTOR_2"/>
    <property type="match status" value="1"/>
</dbReference>
<dbReference type="PROSITE" id="PS00411">
    <property type="entry name" value="KINESIN_MOTOR_1"/>
    <property type="match status" value="1"/>
</dbReference>
<organism evidence="5 6">
    <name type="scientific">Heterorhabditis bacteriophora</name>
    <name type="common">Entomopathogenic nematode worm</name>
    <dbReference type="NCBI Taxonomy" id="37862"/>
    <lineage>
        <taxon>Eukaryota</taxon>
        <taxon>Metazoa</taxon>
        <taxon>Ecdysozoa</taxon>
        <taxon>Nematoda</taxon>
        <taxon>Chromadorea</taxon>
        <taxon>Rhabditida</taxon>
        <taxon>Rhabditina</taxon>
        <taxon>Rhabditomorpha</taxon>
        <taxon>Strongyloidea</taxon>
        <taxon>Heterorhabditidae</taxon>
        <taxon>Heterorhabditis</taxon>
    </lineage>
</organism>
<dbReference type="PANTHER" id="PTHR47117:SF10">
    <property type="entry name" value="KINESIN-LIKE PROTEIN KIF1B"/>
    <property type="match status" value="1"/>
</dbReference>
<dbReference type="InterPro" id="IPR036961">
    <property type="entry name" value="Kinesin_motor_dom_sf"/>
</dbReference>